<dbReference type="Proteomes" id="UP000231292">
    <property type="component" value="Unassembled WGS sequence"/>
</dbReference>
<evidence type="ECO:0000313" key="2">
    <source>
        <dbReference type="Proteomes" id="UP000231292"/>
    </source>
</evidence>
<gene>
    <name evidence="1" type="ORF">COX41_00705</name>
</gene>
<proteinExistence type="predicted"/>
<protein>
    <recommendedName>
        <fullName evidence="3">GTP-binding protein</fullName>
    </recommendedName>
</protein>
<sequence>MGKRIHVKPVKLTIGFIFKEEINFKKAKRVLIRKFGKIDFESEAIRFNFTDYYEPEFGGGLKRAFVSFRKLIHPRHLSRIKVITNEIERKLSLKNKRVINIDPGYLDLAKLILASTKDYAHRIYLDKGIFAEVTLAFKGNSFRAQEWTYPDYRTEDYISIFNKIRGIYSDNLCQLTLHT</sequence>
<evidence type="ECO:0000313" key="1">
    <source>
        <dbReference type="EMBL" id="PIP19823.1"/>
    </source>
</evidence>
<accession>A0A2G9YM84</accession>
<reference evidence="1 2" key="1">
    <citation type="submission" date="2017-09" db="EMBL/GenBank/DDBJ databases">
        <title>Depth-based differentiation of microbial function through sediment-hosted aquifers and enrichment of novel symbionts in the deep terrestrial subsurface.</title>
        <authorList>
            <person name="Probst A.J."/>
            <person name="Ladd B."/>
            <person name="Jarett J.K."/>
            <person name="Geller-Mcgrath D.E."/>
            <person name="Sieber C.M."/>
            <person name="Emerson J.B."/>
            <person name="Anantharaman K."/>
            <person name="Thomas B.C."/>
            <person name="Malmstrom R."/>
            <person name="Stieglmeier M."/>
            <person name="Klingl A."/>
            <person name="Woyke T."/>
            <person name="Ryan C.M."/>
            <person name="Banfield J.F."/>
        </authorList>
    </citation>
    <scope>NUCLEOTIDE SEQUENCE [LARGE SCALE GENOMIC DNA]</scope>
    <source>
        <strain evidence="1">CG23_combo_of_CG06-09_8_20_14_all_41_10</strain>
    </source>
</reference>
<dbReference type="InterPro" id="IPR025529">
    <property type="entry name" value="DUF4416"/>
</dbReference>
<evidence type="ECO:0008006" key="3">
    <source>
        <dbReference type="Google" id="ProtNLM"/>
    </source>
</evidence>
<name>A0A2G9YM84_9BACT</name>
<organism evidence="1 2">
    <name type="scientific">Candidatus Sherwoodlollariibacterium unditelluris</name>
    <dbReference type="NCBI Taxonomy" id="1974757"/>
    <lineage>
        <taxon>Bacteria</taxon>
        <taxon>Pseudomonadati</taxon>
        <taxon>Candidatus Omnitrophota</taxon>
        <taxon>Candidatus Sherwoodlollariibacterium</taxon>
    </lineage>
</organism>
<dbReference type="Pfam" id="PF14385">
    <property type="entry name" value="DUF4416"/>
    <property type="match status" value="1"/>
</dbReference>
<comment type="caution">
    <text evidence="1">The sequence shown here is derived from an EMBL/GenBank/DDBJ whole genome shotgun (WGS) entry which is preliminary data.</text>
</comment>
<dbReference type="EMBL" id="PCRK01000012">
    <property type="protein sequence ID" value="PIP19823.1"/>
    <property type="molecule type" value="Genomic_DNA"/>
</dbReference>
<dbReference type="AlphaFoldDB" id="A0A2G9YM84"/>